<dbReference type="EMBL" id="CYPU01000068">
    <property type="protein sequence ID" value="CUH49238.1"/>
    <property type="molecule type" value="Genomic_DNA"/>
</dbReference>
<accession>A0A0P1EH07</accession>
<dbReference type="Pfam" id="PF13683">
    <property type="entry name" value="rve_3"/>
    <property type="match status" value="1"/>
</dbReference>
<dbReference type="InterPro" id="IPR001584">
    <property type="entry name" value="Integrase_cat-core"/>
</dbReference>
<dbReference type="GO" id="GO:0003676">
    <property type="term" value="F:nucleic acid binding"/>
    <property type="evidence" value="ECO:0007669"/>
    <property type="project" value="InterPro"/>
</dbReference>
<sequence length="232" mass="27256">MIELARQYGRYGYRRIAALLRDAGWQVNDKRVERLWRREGLKVPMKQPKKGRVWLNDGSCVRLRPEHRNHVWSYDFVHCRTDDGKAFRTLNVIDEYSRECLAIRVDRKLNSSDVIDVLSDLFIIRGVPSYIRSDNGPEFIAVAVQDWINAVGAKTAYIEPGSPWENGYCESFNARFRDEFLNGEVFYNLREAQILIEEWRKHYNTKRPHSALGYKPPAPETIVQMDQRPVMH</sequence>
<proteinExistence type="predicted"/>
<dbReference type="PANTHER" id="PTHR47515:SF1">
    <property type="entry name" value="BLR2054 PROTEIN"/>
    <property type="match status" value="1"/>
</dbReference>
<dbReference type="GO" id="GO:0015074">
    <property type="term" value="P:DNA integration"/>
    <property type="evidence" value="ECO:0007669"/>
    <property type="project" value="InterPro"/>
</dbReference>
<name>A0A0P1EH07_9RHOB</name>
<dbReference type="InterPro" id="IPR036397">
    <property type="entry name" value="RNaseH_sf"/>
</dbReference>
<dbReference type="InterPro" id="IPR025948">
    <property type="entry name" value="HTH-like_dom"/>
</dbReference>
<dbReference type="InterPro" id="IPR048020">
    <property type="entry name" value="Transpos_IS3"/>
</dbReference>
<feature type="domain" description="Integrase catalytic" evidence="1">
    <location>
        <begin position="61"/>
        <end position="224"/>
    </location>
</feature>
<dbReference type="Proteomes" id="UP000050783">
    <property type="component" value="Unassembled WGS sequence"/>
</dbReference>
<reference evidence="2 3" key="1">
    <citation type="submission" date="2015-09" db="EMBL/GenBank/DDBJ databases">
        <authorList>
            <consortium name="Swine Surveillance"/>
        </authorList>
    </citation>
    <scope>NUCLEOTIDE SEQUENCE [LARGE SCALE GENOMIC DNA]</scope>
    <source>
        <strain evidence="2 3">CECT 4292</strain>
    </source>
</reference>
<dbReference type="PANTHER" id="PTHR47515">
    <property type="entry name" value="LOW CALCIUM RESPONSE LOCUS PROTEIN T"/>
    <property type="match status" value="1"/>
</dbReference>
<dbReference type="AlphaFoldDB" id="A0A0P1EH07"/>
<organism evidence="2 3">
    <name type="scientific">Ruegeria atlantica</name>
    <dbReference type="NCBI Taxonomy" id="81569"/>
    <lineage>
        <taxon>Bacteria</taxon>
        <taxon>Pseudomonadati</taxon>
        <taxon>Pseudomonadota</taxon>
        <taxon>Alphaproteobacteria</taxon>
        <taxon>Rhodobacterales</taxon>
        <taxon>Roseobacteraceae</taxon>
        <taxon>Ruegeria</taxon>
    </lineage>
</organism>
<dbReference type="InterPro" id="IPR012337">
    <property type="entry name" value="RNaseH-like_sf"/>
</dbReference>
<protein>
    <submittedName>
        <fullName evidence="2">Putative transposase OrfB</fullName>
    </submittedName>
</protein>
<dbReference type="SUPFAM" id="SSF53098">
    <property type="entry name" value="Ribonuclease H-like"/>
    <property type="match status" value="1"/>
</dbReference>
<dbReference type="Pfam" id="PF13276">
    <property type="entry name" value="HTH_21"/>
    <property type="match status" value="1"/>
</dbReference>
<evidence type="ECO:0000259" key="1">
    <source>
        <dbReference type="PROSITE" id="PS50994"/>
    </source>
</evidence>
<dbReference type="Gene3D" id="3.30.420.10">
    <property type="entry name" value="Ribonuclease H-like superfamily/Ribonuclease H"/>
    <property type="match status" value="1"/>
</dbReference>
<gene>
    <name evidence="2" type="ORF">RUA4292_03433</name>
</gene>
<dbReference type="NCBIfam" id="NF033516">
    <property type="entry name" value="transpos_IS3"/>
    <property type="match status" value="1"/>
</dbReference>
<evidence type="ECO:0000313" key="3">
    <source>
        <dbReference type="Proteomes" id="UP000050783"/>
    </source>
</evidence>
<dbReference type="PROSITE" id="PS50994">
    <property type="entry name" value="INTEGRASE"/>
    <property type="match status" value="1"/>
</dbReference>
<evidence type="ECO:0000313" key="2">
    <source>
        <dbReference type="EMBL" id="CUH49238.1"/>
    </source>
</evidence>